<organism evidence="1 2">
    <name type="scientific">Aestuariispira insulae</name>
    <dbReference type="NCBI Taxonomy" id="1461337"/>
    <lineage>
        <taxon>Bacteria</taxon>
        <taxon>Pseudomonadati</taxon>
        <taxon>Pseudomonadota</taxon>
        <taxon>Alphaproteobacteria</taxon>
        <taxon>Rhodospirillales</taxon>
        <taxon>Kiloniellaceae</taxon>
        <taxon>Aestuariispira</taxon>
    </lineage>
</organism>
<gene>
    <name evidence="1" type="ORF">DFP90_105106</name>
</gene>
<dbReference type="Pfam" id="PF06698">
    <property type="entry name" value="DUF1192"/>
    <property type="match status" value="1"/>
</dbReference>
<accession>A0A3D9HJY7</accession>
<dbReference type="Proteomes" id="UP000256845">
    <property type="component" value="Unassembled WGS sequence"/>
</dbReference>
<dbReference type="OrthoDB" id="7364583at2"/>
<name>A0A3D9HJY7_9PROT</name>
<protein>
    <submittedName>
        <fullName evidence="1">Uncharacterized protein DUF1192</fullName>
    </submittedName>
</protein>
<keyword evidence="2" id="KW-1185">Reference proteome</keyword>
<dbReference type="EMBL" id="QRDW01000005">
    <property type="protein sequence ID" value="RED49735.1"/>
    <property type="molecule type" value="Genomic_DNA"/>
</dbReference>
<dbReference type="RefSeq" id="WP_115936989.1">
    <property type="nucleotide sequence ID" value="NZ_QRDW01000005.1"/>
</dbReference>
<evidence type="ECO:0000313" key="2">
    <source>
        <dbReference type="Proteomes" id="UP000256845"/>
    </source>
</evidence>
<proteinExistence type="predicted"/>
<dbReference type="InterPro" id="IPR009579">
    <property type="entry name" value="DUF1192"/>
</dbReference>
<sequence length="61" mass="6656">MDSDDLEPKRPTLGAPKDLDVMSIEALGDYITELEAEIARVRGMITSKEAARGAADAFFKK</sequence>
<evidence type="ECO:0000313" key="1">
    <source>
        <dbReference type="EMBL" id="RED49735.1"/>
    </source>
</evidence>
<comment type="caution">
    <text evidence="1">The sequence shown here is derived from an EMBL/GenBank/DDBJ whole genome shotgun (WGS) entry which is preliminary data.</text>
</comment>
<dbReference type="AlphaFoldDB" id="A0A3D9HJY7"/>
<reference evidence="1 2" key="1">
    <citation type="submission" date="2018-07" db="EMBL/GenBank/DDBJ databases">
        <title>Genomic Encyclopedia of Type Strains, Phase III (KMG-III): the genomes of soil and plant-associated and newly described type strains.</title>
        <authorList>
            <person name="Whitman W."/>
        </authorList>
    </citation>
    <scope>NUCLEOTIDE SEQUENCE [LARGE SCALE GENOMIC DNA]</scope>
    <source>
        <strain evidence="1 2">CECT 8488</strain>
    </source>
</reference>